<dbReference type="AlphaFoldDB" id="A0A8J5KNU1"/>
<dbReference type="InterPro" id="IPR058673">
    <property type="entry name" value="HHO5-like_N"/>
</dbReference>
<organism evidence="7 8">
    <name type="scientific">Zingiber officinale</name>
    <name type="common">Ginger</name>
    <name type="synonym">Amomum zingiber</name>
    <dbReference type="NCBI Taxonomy" id="94328"/>
    <lineage>
        <taxon>Eukaryota</taxon>
        <taxon>Viridiplantae</taxon>
        <taxon>Streptophyta</taxon>
        <taxon>Embryophyta</taxon>
        <taxon>Tracheophyta</taxon>
        <taxon>Spermatophyta</taxon>
        <taxon>Magnoliopsida</taxon>
        <taxon>Liliopsida</taxon>
        <taxon>Zingiberales</taxon>
        <taxon>Zingiberaceae</taxon>
        <taxon>Zingiber</taxon>
    </lineage>
</organism>
<dbReference type="PANTHER" id="PTHR31003:SF3">
    <property type="entry name" value="HOMEODOMAIN-LIKE SUPERFAMILY PROTEIN-RELATED"/>
    <property type="match status" value="1"/>
</dbReference>
<dbReference type="Proteomes" id="UP000734854">
    <property type="component" value="Unassembled WGS sequence"/>
</dbReference>
<dbReference type="GO" id="GO:0003677">
    <property type="term" value="F:DNA binding"/>
    <property type="evidence" value="ECO:0007669"/>
    <property type="project" value="UniProtKB-KW"/>
</dbReference>
<evidence type="ECO:0000313" key="7">
    <source>
        <dbReference type="EMBL" id="KAG6494768.1"/>
    </source>
</evidence>
<dbReference type="GO" id="GO:0003700">
    <property type="term" value="F:DNA-binding transcription factor activity"/>
    <property type="evidence" value="ECO:0007669"/>
    <property type="project" value="InterPro"/>
</dbReference>
<proteinExistence type="predicted"/>
<sequence length="423" mass="46707">MESAAEEIRSDLAQFAAMIVGDYVKRASESGEGAAARLEESVRILERERRKIAGFKRELPQCMNLLADVIVGLEKELERWRGDKFVRVFGRYIPVKRRFEEVEKGVDPVRGVEMTNWKRSAPRWGSSPGSSNRWNGENAGIVVKEDGREFDFQMKPRMFCYGGGGGGDAFVAFRSPSSIAANYNQERPRFPGLFDHAPAMNRGGFILPPITDGYRQTRISPATPNNHRISHVQHQEPRKARLCWSPDLHRRFLSALDQLGGARVATPKQIREVMKVDGLSNDEVKSHLQASPLFVLSPPSFAGVAADTSPPATVARQQGQRRSVLLTPSPLAASVDLALAAPECRRLLRSSEDYIGGCSCRLFLPAAFREASLPAAIVAAGPSGHPLAAEQQLKELQSESDGRSYCLPFVDREKSLMVAPQIQ</sequence>
<dbReference type="InterPro" id="IPR017930">
    <property type="entry name" value="Myb_dom"/>
</dbReference>
<keyword evidence="5" id="KW-0539">Nucleus</keyword>
<name>A0A8J5KNU1_ZINOF</name>
<evidence type="ECO:0000256" key="5">
    <source>
        <dbReference type="ARBA" id="ARBA00023242"/>
    </source>
</evidence>
<keyword evidence="3" id="KW-0238">DNA-binding</keyword>
<dbReference type="InterPro" id="IPR044787">
    <property type="entry name" value="HHO5-like"/>
</dbReference>
<comment type="caution">
    <text evidence="7">The sequence shown here is derived from an EMBL/GenBank/DDBJ whole genome shotgun (WGS) entry which is preliminary data.</text>
</comment>
<dbReference type="NCBIfam" id="TIGR01557">
    <property type="entry name" value="myb_SHAQKYF"/>
    <property type="match status" value="1"/>
</dbReference>
<dbReference type="Gene3D" id="1.10.10.60">
    <property type="entry name" value="Homeodomain-like"/>
    <property type="match status" value="1"/>
</dbReference>
<evidence type="ECO:0000256" key="3">
    <source>
        <dbReference type="ARBA" id="ARBA00023125"/>
    </source>
</evidence>
<dbReference type="InterPro" id="IPR009057">
    <property type="entry name" value="Homeodomain-like_sf"/>
</dbReference>
<evidence type="ECO:0000259" key="6">
    <source>
        <dbReference type="PROSITE" id="PS51294"/>
    </source>
</evidence>
<dbReference type="EMBL" id="JACMSC010000012">
    <property type="protein sequence ID" value="KAG6494768.1"/>
    <property type="molecule type" value="Genomic_DNA"/>
</dbReference>
<evidence type="ECO:0000256" key="4">
    <source>
        <dbReference type="ARBA" id="ARBA00023163"/>
    </source>
</evidence>
<keyword evidence="2" id="KW-0805">Transcription regulation</keyword>
<reference evidence="7 8" key="1">
    <citation type="submission" date="2020-08" db="EMBL/GenBank/DDBJ databases">
        <title>Plant Genome Project.</title>
        <authorList>
            <person name="Zhang R.-G."/>
        </authorList>
    </citation>
    <scope>NUCLEOTIDE SEQUENCE [LARGE SCALE GENOMIC DNA]</scope>
    <source>
        <tissue evidence="7">Rhizome</tissue>
    </source>
</reference>
<feature type="domain" description="HTH myb-type" evidence="6">
    <location>
        <begin position="236"/>
        <end position="296"/>
    </location>
</feature>
<evidence type="ECO:0000313" key="8">
    <source>
        <dbReference type="Proteomes" id="UP000734854"/>
    </source>
</evidence>
<gene>
    <name evidence="7" type="ORF">ZIOFF_042529</name>
</gene>
<evidence type="ECO:0000256" key="2">
    <source>
        <dbReference type="ARBA" id="ARBA00023015"/>
    </source>
</evidence>
<keyword evidence="4" id="KW-0804">Transcription</keyword>
<dbReference type="PROSITE" id="PS51294">
    <property type="entry name" value="HTH_MYB"/>
    <property type="match status" value="1"/>
</dbReference>
<dbReference type="Pfam" id="PF26575">
    <property type="entry name" value="HHO5_N"/>
    <property type="match status" value="1"/>
</dbReference>
<protein>
    <recommendedName>
        <fullName evidence="6">HTH myb-type domain-containing protein</fullName>
    </recommendedName>
</protein>
<dbReference type="InterPro" id="IPR006447">
    <property type="entry name" value="Myb_dom_plants"/>
</dbReference>
<dbReference type="PANTHER" id="PTHR31003">
    <property type="entry name" value="MYB FAMILY TRANSCRIPTION FACTOR"/>
    <property type="match status" value="1"/>
</dbReference>
<accession>A0A8J5KNU1</accession>
<evidence type="ECO:0000256" key="1">
    <source>
        <dbReference type="ARBA" id="ARBA00004123"/>
    </source>
</evidence>
<dbReference type="GO" id="GO:0005634">
    <property type="term" value="C:nucleus"/>
    <property type="evidence" value="ECO:0007669"/>
    <property type="project" value="UniProtKB-SubCell"/>
</dbReference>
<keyword evidence="8" id="KW-1185">Reference proteome</keyword>
<comment type="subcellular location">
    <subcellularLocation>
        <location evidence="1">Nucleus</location>
    </subcellularLocation>
</comment>
<dbReference type="SUPFAM" id="SSF46689">
    <property type="entry name" value="Homeodomain-like"/>
    <property type="match status" value="1"/>
</dbReference>